<keyword evidence="3" id="KW-1185">Reference proteome</keyword>
<dbReference type="SMART" id="SM00575">
    <property type="entry name" value="ZnF_PMZ"/>
    <property type="match status" value="1"/>
</dbReference>
<dbReference type="InterPro" id="IPR006564">
    <property type="entry name" value="Znf_PMZ"/>
</dbReference>
<evidence type="ECO:0000313" key="3">
    <source>
        <dbReference type="Proteomes" id="UP000237105"/>
    </source>
</evidence>
<sequence length="138" mass="15870">MKPNPTCKNTDNDTVDIDNVMNGTIADYETDDEEEFKYLFVCLDALLEGWSHCRPVVCTIGYHQHQVIDGFVKFVVHVANKTYSCRKWELDLIPCSHTYLVINRFNLSFYSNVSSFFFNKTLVSTYDGLVHPVGNKSE</sequence>
<organism evidence="2 3">
    <name type="scientific">Parasponia andersonii</name>
    <name type="common">Sponia andersonii</name>
    <dbReference type="NCBI Taxonomy" id="3476"/>
    <lineage>
        <taxon>Eukaryota</taxon>
        <taxon>Viridiplantae</taxon>
        <taxon>Streptophyta</taxon>
        <taxon>Embryophyta</taxon>
        <taxon>Tracheophyta</taxon>
        <taxon>Spermatophyta</taxon>
        <taxon>Magnoliopsida</taxon>
        <taxon>eudicotyledons</taxon>
        <taxon>Gunneridae</taxon>
        <taxon>Pentapetalae</taxon>
        <taxon>rosids</taxon>
        <taxon>fabids</taxon>
        <taxon>Rosales</taxon>
        <taxon>Cannabaceae</taxon>
        <taxon>Parasponia</taxon>
    </lineage>
</organism>
<dbReference type="Proteomes" id="UP000237105">
    <property type="component" value="Unassembled WGS sequence"/>
</dbReference>
<dbReference type="OrthoDB" id="1700178at2759"/>
<protein>
    <submittedName>
        <fullName evidence="2">Zinc finger, PMZ-type</fullName>
    </submittedName>
</protein>
<dbReference type="AlphaFoldDB" id="A0A2P5A474"/>
<evidence type="ECO:0000313" key="2">
    <source>
        <dbReference type="EMBL" id="PON31338.1"/>
    </source>
</evidence>
<comment type="caution">
    <text evidence="2">The sequence shown here is derived from an EMBL/GenBank/DDBJ whole genome shotgun (WGS) entry which is preliminary data.</text>
</comment>
<accession>A0A2P5A474</accession>
<dbReference type="PANTHER" id="PTHR31973">
    <property type="entry name" value="POLYPROTEIN, PUTATIVE-RELATED"/>
    <property type="match status" value="1"/>
</dbReference>
<dbReference type="PANTHER" id="PTHR31973:SF187">
    <property type="entry name" value="MUTATOR TRANSPOSASE MUDRA PROTEIN"/>
    <property type="match status" value="1"/>
</dbReference>
<proteinExistence type="predicted"/>
<gene>
    <name evidence="2" type="ORF">PanWU01x14_370680</name>
</gene>
<feature type="domain" description="Zinc finger PMZ-type" evidence="1">
    <location>
        <begin position="81"/>
        <end position="108"/>
    </location>
</feature>
<name>A0A2P5A474_PARAD</name>
<dbReference type="GO" id="GO:0008270">
    <property type="term" value="F:zinc ion binding"/>
    <property type="evidence" value="ECO:0007669"/>
    <property type="project" value="InterPro"/>
</dbReference>
<reference evidence="3" key="1">
    <citation type="submission" date="2016-06" db="EMBL/GenBank/DDBJ databases">
        <title>Parallel loss of symbiosis genes in relatives of nitrogen-fixing non-legume Parasponia.</title>
        <authorList>
            <person name="Van Velzen R."/>
            <person name="Holmer R."/>
            <person name="Bu F."/>
            <person name="Rutten L."/>
            <person name="Van Zeijl A."/>
            <person name="Liu W."/>
            <person name="Santuari L."/>
            <person name="Cao Q."/>
            <person name="Sharma T."/>
            <person name="Shen D."/>
            <person name="Roswanjaya Y."/>
            <person name="Wardhani T."/>
            <person name="Kalhor M.S."/>
            <person name="Jansen J."/>
            <person name="Van den Hoogen J."/>
            <person name="Gungor B."/>
            <person name="Hartog M."/>
            <person name="Hontelez J."/>
            <person name="Verver J."/>
            <person name="Yang W.-C."/>
            <person name="Schijlen E."/>
            <person name="Repin R."/>
            <person name="Schilthuizen M."/>
            <person name="Schranz E."/>
            <person name="Heidstra R."/>
            <person name="Miyata K."/>
            <person name="Fedorova E."/>
            <person name="Kohlen W."/>
            <person name="Bisseling T."/>
            <person name="Smit S."/>
            <person name="Geurts R."/>
        </authorList>
    </citation>
    <scope>NUCLEOTIDE SEQUENCE [LARGE SCALE GENOMIC DNA]</scope>
    <source>
        <strain evidence="3">cv. WU1-14</strain>
    </source>
</reference>
<evidence type="ECO:0000259" key="1">
    <source>
        <dbReference type="SMART" id="SM00575"/>
    </source>
</evidence>
<dbReference type="EMBL" id="JXTB01001107">
    <property type="protein sequence ID" value="PON31338.1"/>
    <property type="molecule type" value="Genomic_DNA"/>
</dbReference>